<evidence type="ECO:0000259" key="15">
    <source>
        <dbReference type="PROSITE" id="PS51671"/>
    </source>
</evidence>
<dbReference type="CDD" id="cd12176">
    <property type="entry name" value="PGDH_3"/>
    <property type="match status" value="1"/>
</dbReference>
<comment type="catalytic activity">
    <reaction evidence="12">
        <text>(R)-2-hydroxyglutarate + NAD(+) = 2-oxoglutarate + NADH + H(+)</text>
        <dbReference type="Rhea" id="RHEA:49612"/>
        <dbReference type="ChEBI" id="CHEBI:15378"/>
        <dbReference type="ChEBI" id="CHEBI:15801"/>
        <dbReference type="ChEBI" id="CHEBI:16810"/>
        <dbReference type="ChEBI" id="CHEBI:57540"/>
        <dbReference type="ChEBI" id="CHEBI:57945"/>
        <dbReference type="EC" id="1.1.1.399"/>
    </reaction>
</comment>
<comment type="caution">
    <text evidence="16">The sequence shown here is derived from an EMBL/GenBank/DDBJ whole genome shotgun (WGS) entry which is preliminary data.</text>
</comment>
<dbReference type="Gene3D" id="3.30.70.260">
    <property type="match status" value="1"/>
</dbReference>
<dbReference type="CDD" id="cd04901">
    <property type="entry name" value="ACT_3PGDH"/>
    <property type="match status" value="1"/>
</dbReference>
<dbReference type="PROSITE" id="PS00670">
    <property type="entry name" value="D_2_HYDROXYACID_DH_2"/>
    <property type="match status" value="1"/>
</dbReference>
<dbReference type="UniPathway" id="UPA00135">
    <property type="reaction ID" value="UER00196"/>
</dbReference>
<dbReference type="STRING" id="1122185.N792_06355"/>
<comment type="similarity">
    <text evidence="3 14">Belongs to the D-isomer specific 2-hydroxyacid dehydrogenase family.</text>
</comment>
<name>A0A0A0ENZ6_9GAMM</name>
<evidence type="ECO:0000256" key="8">
    <source>
        <dbReference type="ARBA" id="ARBA00023002"/>
    </source>
</evidence>
<dbReference type="EC" id="1.1.1.95" evidence="5"/>
<evidence type="ECO:0000256" key="5">
    <source>
        <dbReference type="ARBA" id="ARBA00013143"/>
    </source>
</evidence>
<dbReference type="InterPro" id="IPR029752">
    <property type="entry name" value="D-isomer_DH_CS1"/>
</dbReference>
<keyword evidence="7" id="KW-0028">Amino-acid biosynthesis</keyword>
<evidence type="ECO:0000256" key="7">
    <source>
        <dbReference type="ARBA" id="ARBA00022605"/>
    </source>
</evidence>
<dbReference type="OrthoDB" id="9805416at2"/>
<keyword evidence="9" id="KW-0520">NAD</keyword>
<evidence type="ECO:0000256" key="4">
    <source>
        <dbReference type="ARBA" id="ARBA00013001"/>
    </source>
</evidence>
<keyword evidence="17" id="KW-1185">Reference proteome</keyword>
<dbReference type="InterPro" id="IPR050857">
    <property type="entry name" value="D-2-hydroxyacid_DH"/>
</dbReference>
<dbReference type="SUPFAM" id="SSF52283">
    <property type="entry name" value="Formate/glycerate dehydrogenase catalytic domain-like"/>
    <property type="match status" value="1"/>
</dbReference>
<dbReference type="Gene3D" id="3.40.50.720">
    <property type="entry name" value="NAD(P)-binding Rossmann-like Domain"/>
    <property type="match status" value="2"/>
</dbReference>
<dbReference type="eggNOG" id="COG0111">
    <property type="taxonomic scope" value="Bacteria"/>
</dbReference>
<comment type="function">
    <text evidence="1">Catalyzes the reversible oxidation of 3-phospho-D-glycerate to 3-phosphonooxypyruvate, the first step of the phosphorylated L-serine biosynthesis pathway. Also catalyzes the reversible oxidation of 2-hydroxyglutarate to 2-oxoglutarate.</text>
</comment>
<dbReference type="EC" id="1.1.1.399" evidence="4"/>
<dbReference type="PROSITE" id="PS00065">
    <property type="entry name" value="D_2_HYDROXYACID_DH_1"/>
    <property type="match status" value="1"/>
</dbReference>
<gene>
    <name evidence="16" type="ORF">N792_06355</name>
</gene>
<evidence type="ECO:0000256" key="13">
    <source>
        <dbReference type="ARBA" id="ARBA00048731"/>
    </source>
</evidence>
<dbReference type="InterPro" id="IPR002912">
    <property type="entry name" value="ACT_dom"/>
</dbReference>
<evidence type="ECO:0000256" key="6">
    <source>
        <dbReference type="ARBA" id="ARBA00021582"/>
    </source>
</evidence>
<dbReference type="InterPro" id="IPR045865">
    <property type="entry name" value="ACT-like_dom_sf"/>
</dbReference>
<accession>A0A0A0ENZ6</accession>
<dbReference type="Pfam" id="PF00389">
    <property type="entry name" value="2-Hacid_dh"/>
    <property type="match status" value="1"/>
</dbReference>
<dbReference type="Pfam" id="PF22629">
    <property type="entry name" value="ACT_AHAS_ss"/>
    <property type="match status" value="1"/>
</dbReference>
<dbReference type="PANTHER" id="PTHR42789:SF1">
    <property type="entry name" value="D-ISOMER SPECIFIC 2-HYDROXYACID DEHYDROGENASE FAMILY PROTEIN (AFU_ORTHOLOGUE AFUA_6G10090)"/>
    <property type="match status" value="1"/>
</dbReference>
<protein>
    <recommendedName>
        <fullName evidence="6">D-3-phosphoglycerate dehydrogenase</fullName>
        <ecNumber evidence="4">1.1.1.399</ecNumber>
        <ecNumber evidence="5">1.1.1.95</ecNumber>
    </recommendedName>
    <alternativeName>
        <fullName evidence="11">2-oxoglutarate reductase</fullName>
    </alternativeName>
</protein>
<evidence type="ECO:0000256" key="1">
    <source>
        <dbReference type="ARBA" id="ARBA00003800"/>
    </source>
</evidence>
<evidence type="ECO:0000256" key="12">
    <source>
        <dbReference type="ARBA" id="ARBA00048126"/>
    </source>
</evidence>
<dbReference type="GO" id="GO:0006564">
    <property type="term" value="P:L-serine biosynthetic process"/>
    <property type="evidence" value="ECO:0007669"/>
    <property type="project" value="UniProtKB-KW"/>
</dbReference>
<feature type="domain" description="ACT" evidence="15">
    <location>
        <begin position="341"/>
        <end position="412"/>
    </location>
</feature>
<dbReference type="PROSITE" id="PS51671">
    <property type="entry name" value="ACT"/>
    <property type="match status" value="1"/>
</dbReference>
<comment type="catalytic activity">
    <reaction evidence="13">
        <text>(2R)-3-phosphoglycerate + NAD(+) = 3-phosphooxypyruvate + NADH + H(+)</text>
        <dbReference type="Rhea" id="RHEA:12641"/>
        <dbReference type="ChEBI" id="CHEBI:15378"/>
        <dbReference type="ChEBI" id="CHEBI:18110"/>
        <dbReference type="ChEBI" id="CHEBI:57540"/>
        <dbReference type="ChEBI" id="CHEBI:57945"/>
        <dbReference type="ChEBI" id="CHEBI:58272"/>
        <dbReference type="EC" id="1.1.1.95"/>
    </reaction>
</comment>
<dbReference type="InterPro" id="IPR006140">
    <property type="entry name" value="D-isomer_DH_NAD-bd"/>
</dbReference>
<evidence type="ECO:0000256" key="3">
    <source>
        <dbReference type="ARBA" id="ARBA00005854"/>
    </source>
</evidence>
<proteinExistence type="inferred from homology"/>
<dbReference type="Proteomes" id="UP000030017">
    <property type="component" value="Unassembled WGS sequence"/>
</dbReference>
<evidence type="ECO:0000256" key="9">
    <source>
        <dbReference type="ARBA" id="ARBA00023027"/>
    </source>
</evidence>
<dbReference type="GO" id="GO:0047545">
    <property type="term" value="F:(S)-2-hydroxyglutarate dehydrogenase activity"/>
    <property type="evidence" value="ECO:0007669"/>
    <property type="project" value="UniProtKB-ARBA"/>
</dbReference>
<dbReference type="InterPro" id="IPR054480">
    <property type="entry name" value="AHAS_small-like_ACT"/>
</dbReference>
<dbReference type="FunFam" id="3.40.50.720:FF:000041">
    <property type="entry name" value="D-3-phosphoglycerate dehydrogenase"/>
    <property type="match status" value="1"/>
</dbReference>
<comment type="pathway">
    <text evidence="2">Amino-acid biosynthesis; L-serine biosynthesis; L-serine from 3-phospho-D-glycerate: step 1/3.</text>
</comment>
<dbReference type="InterPro" id="IPR036291">
    <property type="entry name" value="NAD(P)-bd_dom_sf"/>
</dbReference>
<dbReference type="GO" id="GO:0004617">
    <property type="term" value="F:phosphoglycerate dehydrogenase activity"/>
    <property type="evidence" value="ECO:0007669"/>
    <property type="project" value="UniProtKB-EC"/>
</dbReference>
<dbReference type="AlphaFoldDB" id="A0A0A0ENZ6"/>
<dbReference type="RefSeq" id="WP_036193123.1">
    <property type="nucleotide sequence ID" value="NZ_AVPS01000004.1"/>
</dbReference>
<keyword evidence="8 14" id="KW-0560">Oxidoreductase</keyword>
<organism evidence="16 17">
    <name type="scientific">Lysobacter concretionis Ko07 = DSM 16239</name>
    <dbReference type="NCBI Taxonomy" id="1122185"/>
    <lineage>
        <taxon>Bacteria</taxon>
        <taxon>Pseudomonadati</taxon>
        <taxon>Pseudomonadota</taxon>
        <taxon>Gammaproteobacteria</taxon>
        <taxon>Lysobacterales</taxon>
        <taxon>Lysobacteraceae</taxon>
        <taxon>Novilysobacter</taxon>
    </lineage>
</organism>
<dbReference type="SUPFAM" id="SSF55021">
    <property type="entry name" value="ACT-like"/>
    <property type="match status" value="1"/>
</dbReference>
<reference evidence="16 17" key="1">
    <citation type="submission" date="2013-08" db="EMBL/GenBank/DDBJ databases">
        <title>Genome sequencing of Lysobacter.</title>
        <authorList>
            <person name="Zhang S."/>
            <person name="Wang G."/>
        </authorList>
    </citation>
    <scope>NUCLEOTIDE SEQUENCE [LARGE SCALE GENOMIC DNA]</scope>
    <source>
        <strain evidence="16 17">Ko07</strain>
    </source>
</reference>
<evidence type="ECO:0000313" key="16">
    <source>
        <dbReference type="EMBL" id="KGM51965.1"/>
    </source>
</evidence>
<dbReference type="PANTHER" id="PTHR42789">
    <property type="entry name" value="D-ISOMER SPECIFIC 2-HYDROXYACID DEHYDROGENASE FAMILY PROTEIN (AFU_ORTHOLOGUE AFUA_6G10090)"/>
    <property type="match status" value="1"/>
</dbReference>
<dbReference type="GO" id="GO:0051287">
    <property type="term" value="F:NAD binding"/>
    <property type="evidence" value="ECO:0007669"/>
    <property type="project" value="InterPro"/>
</dbReference>
<dbReference type="InterPro" id="IPR006139">
    <property type="entry name" value="D-isomer_2_OHA_DH_cat_dom"/>
</dbReference>
<evidence type="ECO:0000256" key="2">
    <source>
        <dbReference type="ARBA" id="ARBA00005216"/>
    </source>
</evidence>
<dbReference type="InterPro" id="IPR029753">
    <property type="entry name" value="D-isomer_DH_CS"/>
</dbReference>
<evidence type="ECO:0000313" key="17">
    <source>
        <dbReference type="Proteomes" id="UP000030017"/>
    </source>
</evidence>
<dbReference type="EMBL" id="AVPS01000004">
    <property type="protein sequence ID" value="KGM51965.1"/>
    <property type="molecule type" value="Genomic_DNA"/>
</dbReference>
<dbReference type="Pfam" id="PF02826">
    <property type="entry name" value="2-Hacid_dh_C"/>
    <property type="match status" value="1"/>
</dbReference>
<evidence type="ECO:0000256" key="11">
    <source>
        <dbReference type="ARBA" id="ARBA00030455"/>
    </source>
</evidence>
<evidence type="ECO:0000256" key="10">
    <source>
        <dbReference type="ARBA" id="ARBA00023299"/>
    </source>
</evidence>
<evidence type="ECO:0000256" key="14">
    <source>
        <dbReference type="RuleBase" id="RU003719"/>
    </source>
</evidence>
<dbReference type="NCBIfam" id="NF008759">
    <property type="entry name" value="PRK11790.1"/>
    <property type="match status" value="1"/>
</dbReference>
<dbReference type="SUPFAM" id="SSF51735">
    <property type="entry name" value="NAD(P)-binding Rossmann-fold domains"/>
    <property type="match status" value="1"/>
</dbReference>
<keyword evidence="10" id="KW-0718">Serine biosynthesis</keyword>
<sequence length="412" mass="43824">MAKKTSYPKNDIRVLLLEGVSRNAVDRFRAAGYSQIQIHDKALPEDELRRQIAEAHIIGIRSRTHLSADVLAQARRLIAIGCFCIGTSQVDLHAAELLGIPVFNAPYSNTRSVAELVIAEAIMLMRGIPQKNAACHRGGWQKSATGSHEVRGKTIGIVGYGHIGTQVGVIAEALGMQVVFHDIEDKLTLGNARAAANLDELLACSDVVTLHVPETPLTRNLVGAAQIASMRRGAHLINASRGKVVDIDALAEALKAGHLGGAAVDVFPIEPEGNDEPFVSPLAGIDNAILTPHIGGSTLEAQDNIGLEVAAKLIRYSDNGSTLSAVNFPEVALPEHTGSLRLLHIHRNVPGVLSRVNEIFSQLGLNIDGQFLRTDADVGYVVIDVGATGAQAGELKALLSAIPGTLRTRVLY</sequence>